<dbReference type="RefSeq" id="WP_192747022.1">
    <property type="nucleotide sequence ID" value="NZ_JADBEJ010000006.1"/>
</dbReference>
<organism evidence="3 4">
    <name type="scientific">Amycolatopsis roodepoortensis</name>
    <dbReference type="NCBI Taxonomy" id="700274"/>
    <lineage>
        <taxon>Bacteria</taxon>
        <taxon>Bacillati</taxon>
        <taxon>Actinomycetota</taxon>
        <taxon>Actinomycetes</taxon>
        <taxon>Pseudonocardiales</taxon>
        <taxon>Pseudonocardiaceae</taxon>
        <taxon>Amycolatopsis</taxon>
    </lineage>
</organism>
<keyword evidence="2" id="KW-0472">Membrane</keyword>
<evidence type="ECO:0000313" key="4">
    <source>
        <dbReference type="Proteomes" id="UP000656548"/>
    </source>
</evidence>
<dbReference type="EMBL" id="JADBEJ010000006">
    <property type="protein sequence ID" value="MBE1580465.1"/>
    <property type="molecule type" value="Genomic_DNA"/>
</dbReference>
<keyword evidence="4" id="KW-1185">Reference proteome</keyword>
<feature type="transmembrane region" description="Helical" evidence="2">
    <location>
        <begin position="78"/>
        <end position="99"/>
    </location>
</feature>
<evidence type="ECO:0000256" key="2">
    <source>
        <dbReference type="SAM" id="Phobius"/>
    </source>
</evidence>
<evidence type="ECO:0000313" key="3">
    <source>
        <dbReference type="EMBL" id="MBE1580465.1"/>
    </source>
</evidence>
<proteinExistence type="predicted"/>
<sequence length="224" mass="24333">MRELADIADAAELDPQARPPASPQLRLNGYYRGWLDGAQSAAEIVLLASVAYVFYLVVLDRPGQWLWPAATGRSPQHLLTGGLIALLLLGIFTVGHRAIYDDLGRTHRLDRLDDFELHELARNGRAQVRSTRLLHLALATPLAAPAIPDLVAAWTANTPQAFGAAGPQLLLRLTPVAALYLLHLAFDRGLDAVADHLEHRQDAAQDAALEDAQQRPGFTSAPLI</sequence>
<keyword evidence="2" id="KW-1133">Transmembrane helix</keyword>
<gene>
    <name evidence="3" type="ORF">H4W30_007546</name>
</gene>
<feature type="transmembrane region" description="Helical" evidence="2">
    <location>
        <begin position="40"/>
        <end position="58"/>
    </location>
</feature>
<keyword evidence="2" id="KW-0812">Transmembrane</keyword>
<reference evidence="3 4" key="1">
    <citation type="submission" date="2020-10" db="EMBL/GenBank/DDBJ databases">
        <title>Sequencing the genomes of 1000 actinobacteria strains.</title>
        <authorList>
            <person name="Klenk H.-P."/>
        </authorList>
    </citation>
    <scope>NUCLEOTIDE SEQUENCE [LARGE SCALE GENOMIC DNA]</scope>
    <source>
        <strain evidence="3 4">DSM 46661</strain>
    </source>
</reference>
<feature type="region of interest" description="Disordered" evidence="1">
    <location>
        <begin position="204"/>
        <end position="224"/>
    </location>
</feature>
<comment type="caution">
    <text evidence="3">The sequence shown here is derived from an EMBL/GenBank/DDBJ whole genome shotgun (WGS) entry which is preliminary data.</text>
</comment>
<accession>A0ABR9LJK1</accession>
<evidence type="ECO:0000256" key="1">
    <source>
        <dbReference type="SAM" id="MobiDB-lite"/>
    </source>
</evidence>
<name>A0ABR9LJK1_9PSEU</name>
<protein>
    <submittedName>
        <fullName evidence="3">Uncharacterized protein</fullName>
    </submittedName>
</protein>
<dbReference type="Proteomes" id="UP000656548">
    <property type="component" value="Unassembled WGS sequence"/>
</dbReference>